<sequence>MKTVGGKSRLSYQAFRLAILEGKFEFLFSSPENLLGVSKWRYILVISPSIQLIVIDEAQLYNPTVIGANQKLKTFLFACGIGSFSNLATANKDARKKLQKLLCIKGCHELITNPDRANIKLKI</sequence>
<evidence type="ECO:0000313" key="1">
    <source>
        <dbReference type="EMBL" id="WAR09952.1"/>
    </source>
</evidence>
<name>A0ABY7EIX6_MYAAR</name>
<organism evidence="1 2">
    <name type="scientific">Mya arenaria</name>
    <name type="common">Soft-shell clam</name>
    <dbReference type="NCBI Taxonomy" id="6604"/>
    <lineage>
        <taxon>Eukaryota</taxon>
        <taxon>Metazoa</taxon>
        <taxon>Spiralia</taxon>
        <taxon>Lophotrochozoa</taxon>
        <taxon>Mollusca</taxon>
        <taxon>Bivalvia</taxon>
        <taxon>Autobranchia</taxon>
        <taxon>Heteroconchia</taxon>
        <taxon>Euheterodonta</taxon>
        <taxon>Imparidentia</taxon>
        <taxon>Neoheterodontei</taxon>
        <taxon>Myida</taxon>
        <taxon>Myoidea</taxon>
        <taxon>Myidae</taxon>
        <taxon>Mya</taxon>
    </lineage>
</organism>
<keyword evidence="2" id="KW-1185">Reference proteome</keyword>
<reference evidence="1" key="1">
    <citation type="submission" date="2022-11" db="EMBL/GenBank/DDBJ databases">
        <title>Centuries of genome instability and evolution in soft-shell clam transmissible cancer (bioRxiv).</title>
        <authorList>
            <person name="Hart S.F.M."/>
            <person name="Yonemitsu M.A."/>
            <person name="Giersch R.M."/>
            <person name="Beal B.F."/>
            <person name="Arriagada G."/>
            <person name="Davis B.W."/>
            <person name="Ostrander E.A."/>
            <person name="Goff S.P."/>
            <person name="Metzger M.J."/>
        </authorList>
    </citation>
    <scope>NUCLEOTIDE SEQUENCE</scope>
    <source>
        <strain evidence="1">MELC-2E11</strain>
        <tissue evidence="1">Siphon/mantle</tissue>
    </source>
</reference>
<dbReference type="EMBL" id="CP111018">
    <property type="protein sequence ID" value="WAR09952.1"/>
    <property type="molecule type" value="Genomic_DNA"/>
</dbReference>
<evidence type="ECO:0000313" key="2">
    <source>
        <dbReference type="Proteomes" id="UP001164746"/>
    </source>
</evidence>
<dbReference type="Proteomes" id="UP001164746">
    <property type="component" value="Chromosome 7"/>
</dbReference>
<gene>
    <name evidence="1" type="ORF">MAR_035028</name>
</gene>
<proteinExistence type="predicted"/>
<evidence type="ECO:0008006" key="3">
    <source>
        <dbReference type="Google" id="ProtNLM"/>
    </source>
</evidence>
<protein>
    <recommendedName>
        <fullName evidence="3">Helicase ATP-binding domain-containing protein</fullName>
    </recommendedName>
</protein>
<accession>A0ABY7EIX6</accession>